<keyword evidence="3" id="KW-1133">Transmembrane helix</keyword>
<dbReference type="Gene3D" id="3.30.1150.10">
    <property type="match status" value="1"/>
</dbReference>
<dbReference type="RefSeq" id="WP_157985742.1">
    <property type="nucleotide sequence ID" value="NZ_JALBUU010000004.1"/>
</dbReference>
<protein>
    <submittedName>
        <fullName evidence="7">Energy transducer TonB</fullName>
    </submittedName>
</protein>
<dbReference type="InterPro" id="IPR006260">
    <property type="entry name" value="TonB/TolA_C"/>
</dbReference>
<dbReference type="PROSITE" id="PS52015">
    <property type="entry name" value="TONB_CTD"/>
    <property type="match status" value="1"/>
</dbReference>
<dbReference type="SUPFAM" id="SSF74653">
    <property type="entry name" value="TolA/TonB C-terminal domain"/>
    <property type="match status" value="1"/>
</dbReference>
<feature type="signal peptide" evidence="5">
    <location>
        <begin position="1"/>
        <end position="20"/>
    </location>
</feature>
<evidence type="ECO:0000256" key="2">
    <source>
        <dbReference type="ARBA" id="ARBA00022692"/>
    </source>
</evidence>
<feature type="domain" description="TonB C-terminal" evidence="6">
    <location>
        <begin position="38"/>
        <end position="135"/>
    </location>
</feature>
<organism evidence="7 8">
    <name type="scientific">Teichococcus vastitatis</name>
    <dbReference type="NCBI Taxonomy" id="2307076"/>
    <lineage>
        <taxon>Bacteria</taxon>
        <taxon>Pseudomonadati</taxon>
        <taxon>Pseudomonadota</taxon>
        <taxon>Alphaproteobacteria</taxon>
        <taxon>Acetobacterales</taxon>
        <taxon>Roseomonadaceae</taxon>
        <taxon>Roseomonas</taxon>
    </lineage>
</organism>
<dbReference type="PROSITE" id="PS51257">
    <property type="entry name" value="PROKAR_LIPOPROTEIN"/>
    <property type="match status" value="1"/>
</dbReference>
<evidence type="ECO:0000256" key="4">
    <source>
        <dbReference type="ARBA" id="ARBA00023136"/>
    </source>
</evidence>
<dbReference type="EMBL" id="JALBUU010000004">
    <property type="protein sequence ID" value="MCI0753126.1"/>
    <property type="molecule type" value="Genomic_DNA"/>
</dbReference>
<gene>
    <name evidence="7" type="ORF">MON41_05030</name>
</gene>
<evidence type="ECO:0000313" key="8">
    <source>
        <dbReference type="Proteomes" id="UP001201985"/>
    </source>
</evidence>
<evidence type="ECO:0000256" key="5">
    <source>
        <dbReference type="SAM" id="SignalP"/>
    </source>
</evidence>
<keyword evidence="4" id="KW-0472">Membrane</keyword>
<dbReference type="InterPro" id="IPR037682">
    <property type="entry name" value="TonB_C"/>
</dbReference>
<keyword evidence="8" id="KW-1185">Reference proteome</keyword>
<dbReference type="Pfam" id="PF03544">
    <property type="entry name" value="TonB_C"/>
    <property type="match status" value="1"/>
</dbReference>
<comment type="subcellular location">
    <subcellularLocation>
        <location evidence="1">Membrane</location>
        <topology evidence="1">Single-pass membrane protein</topology>
    </subcellularLocation>
</comment>
<sequence>MKVPMRLGALSFLLLLMACAGSRGPLTPEQQAERSAWANAVSERLRAAIYRPRDPRQPFVTPEGTVVVEFSMDAQGRPYTPQVQRSSGSPLLDAAALTTALTAAPFPAPPAFLLSNDKLVTLGVPMNYRMALQGR</sequence>
<proteinExistence type="predicted"/>
<keyword evidence="2" id="KW-0812">Transmembrane</keyword>
<evidence type="ECO:0000256" key="1">
    <source>
        <dbReference type="ARBA" id="ARBA00004167"/>
    </source>
</evidence>
<name>A0ABS9W1F4_9PROT</name>
<dbReference type="NCBIfam" id="TIGR01352">
    <property type="entry name" value="tonB_Cterm"/>
    <property type="match status" value="1"/>
</dbReference>
<evidence type="ECO:0000259" key="6">
    <source>
        <dbReference type="PROSITE" id="PS52015"/>
    </source>
</evidence>
<feature type="chain" id="PRO_5047370980" evidence="5">
    <location>
        <begin position="21"/>
        <end position="135"/>
    </location>
</feature>
<keyword evidence="5" id="KW-0732">Signal</keyword>
<evidence type="ECO:0000313" key="7">
    <source>
        <dbReference type="EMBL" id="MCI0753126.1"/>
    </source>
</evidence>
<comment type="caution">
    <text evidence="7">The sequence shown here is derived from an EMBL/GenBank/DDBJ whole genome shotgun (WGS) entry which is preliminary data.</text>
</comment>
<reference evidence="7 8" key="1">
    <citation type="submission" date="2022-03" db="EMBL/GenBank/DDBJ databases">
        <title>Complete genome analysis of Roseomonas KG 17.1 : a prolific producer of plant growth promoters.</title>
        <authorList>
            <person name="Saadouli I."/>
            <person name="Najjari A."/>
            <person name="Mosbah A."/>
            <person name="Ouzari H.I."/>
        </authorList>
    </citation>
    <scope>NUCLEOTIDE SEQUENCE [LARGE SCALE GENOMIC DNA]</scope>
    <source>
        <strain evidence="7 8">KG17-1</strain>
    </source>
</reference>
<evidence type="ECO:0000256" key="3">
    <source>
        <dbReference type="ARBA" id="ARBA00022989"/>
    </source>
</evidence>
<dbReference type="Proteomes" id="UP001201985">
    <property type="component" value="Unassembled WGS sequence"/>
</dbReference>
<accession>A0ABS9W1F4</accession>